<feature type="transmembrane region" description="Helical" evidence="2">
    <location>
        <begin position="12"/>
        <end position="31"/>
    </location>
</feature>
<dbReference type="AlphaFoldDB" id="A0A809SEX9"/>
<proteinExistence type="predicted"/>
<protein>
    <submittedName>
        <fullName evidence="3">Uncharacterized protein</fullName>
    </submittedName>
</protein>
<keyword evidence="2" id="KW-1133">Transmembrane helix</keyword>
<organism evidence="3 4">
    <name type="scientific">Candidatus Nitrosymbiomonas proteolyticus</name>
    <dbReference type="NCBI Taxonomy" id="2608984"/>
    <lineage>
        <taxon>Bacteria</taxon>
        <taxon>Bacillati</taxon>
        <taxon>Armatimonadota</taxon>
        <taxon>Armatimonadota incertae sedis</taxon>
        <taxon>Candidatus Nitrosymbiomonas</taxon>
    </lineage>
</organism>
<dbReference type="KEGG" id="npy:NPRO_19090"/>
<feature type="region of interest" description="Disordered" evidence="1">
    <location>
        <begin position="51"/>
        <end position="82"/>
    </location>
</feature>
<keyword evidence="2" id="KW-0472">Membrane</keyword>
<dbReference type="EMBL" id="AP021858">
    <property type="protein sequence ID" value="BBO24314.1"/>
    <property type="molecule type" value="Genomic_DNA"/>
</dbReference>
<name>A0A809SEX9_9BACT</name>
<dbReference type="Proteomes" id="UP000662873">
    <property type="component" value="Chromosome"/>
</dbReference>
<keyword evidence="2" id="KW-0812">Transmembrane</keyword>
<reference evidence="3" key="1">
    <citation type="journal article" name="DNA Res.">
        <title>The physiological potential of anammox bacteria as revealed by their core genome structure.</title>
        <authorList>
            <person name="Okubo T."/>
            <person name="Toyoda A."/>
            <person name="Fukuhara K."/>
            <person name="Uchiyama I."/>
            <person name="Harigaya Y."/>
            <person name="Kuroiwa M."/>
            <person name="Suzuki T."/>
            <person name="Murakami Y."/>
            <person name="Suwa Y."/>
            <person name="Takami H."/>
        </authorList>
    </citation>
    <scope>NUCLEOTIDE SEQUENCE</scope>
    <source>
        <strain evidence="3">317325-2</strain>
    </source>
</reference>
<evidence type="ECO:0000313" key="3">
    <source>
        <dbReference type="EMBL" id="BBO24314.1"/>
    </source>
</evidence>
<evidence type="ECO:0000313" key="4">
    <source>
        <dbReference type="Proteomes" id="UP000662873"/>
    </source>
</evidence>
<sequence length="82" mass="8528">MSKADSSDLLKIVGLVVVIVAAVVFLVFYVFKASGGQTEVVGTIEMGGKDAETRVAPNERGAAPETFDPQMQQEQGGGGRGN</sequence>
<evidence type="ECO:0000256" key="2">
    <source>
        <dbReference type="SAM" id="Phobius"/>
    </source>
</evidence>
<accession>A0A809SEX9</accession>
<evidence type="ECO:0000256" key="1">
    <source>
        <dbReference type="SAM" id="MobiDB-lite"/>
    </source>
</evidence>
<gene>
    <name evidence="3" type="ORF">NPRO_19090</name>
</gene>